<dbReference type="InterPro" id="IPR015018">
    <property type="entry name" value="DUF1905"/>
</dbReference>
<dbReference type="InterPro" id="IPR037079">
    <property type="entry name" value="AF2212/PG0164-like_sf"/>
</dbReference>
<sequence length="172" mass="19361">MIQFTAVIQKYKTMGEKTGWTFIAIPDSIPEQLKPGHKKEFKVKGKLDDYAFKQMPLYPVGGGKFIMALNADVRKAIAKRQGATVNVKIAADNSAFQFNTDLMECLTDEPAALQHFNSLTGSHQRYFSKWIDSAKTEPTKAKRIAMAVTALARKMGYPEMIREETAKNKLLR</sequence>
<accession>A0A7G5XMN9</accession>
<name>A0A7G5XMN9_9BACT</name>
<dbReference type="EMBL" id="CP060007">
    <property type="protein sequence ID" value="QNA46742.1"/>
    <property type="molecule type" value="Genomic_DNA"/>
</dbReference>
<dbReference type="Pfam" id="PF13376">
    <property type="entry name" value="OmdA"/>
    <property type="match status" value="1"/>
</dbReference>
<organism evidence="1 2">
    <name type="scientific">Lacibacter sediminis</name>
    <dbReference type="NCBI Taxonomy" id="2760713"/>
    <lineage>
        <taxon>Bacteria</taxon>
        <taxon>Pseudomonadati</taxon>
        <taxon>Bacteroidota</taxon>
        <taxon>Chitinophagia</taxon>
        <taxon>Chitinophagales</taxon>
        <taxon>Chitinophagaceae</taxon>
        <taxon>Lacibacter</taxon>
    </lineage>
</organism>
<dbReference type="SUPFAM" id="SSF141694">
    <property type="entry name" value="AF2212/PG0164-like"/>
    <property type="match status" value="1"/>
</dbReference>
<dbReference type="AlphaFoldDB" id="A0A7G5XMN9"/>
<proteinExistence type="predicted"/>
<reference evidence="2" key="1">
    <citation type="submission" date="2020-08" db="EMBL/GenBank/DDBJ databases">
        <title>Lacibacter sp. S13-6-6 genome sequencing.</title>
        <authorList>
            <person name="Jin L."/>
        </authorList>
    </citation>
    <scope>NUCLEOTIDE SEQUENCE [LARGE SCALE GENOMIC DNA]</scope>
    <source>
        <strain evidence="2">S13-6-6</strain>
    </source>
</reference>
<evidence type="ECO:0000313" key="1">
    <source>
        <dbReference type="EMBL" id="QNA46742.1"/>
    </source>
</evidence>
<dbReference type="KEGG" id="lacs:H4075_09175"/>
<dbReference type="Pfam" id="PF08922">
    <property type="entry name" value="DUF1905"/>
    <property type="match status" value="1"/>
</dbReference>
<evidence type="ECO:0000313" key="2">
    <source>
        <dbReference type="Proteomes" id="UP000515344"/>
    </source>
</evidence>
<dbReference type="Gene3D" id="2.40.30.100">
    <property type="entry name" value="AF2212/PG0164-like"/>
    <property type="match status" value="1"/>
</dbReference>
<protein>
    <submittedName>
        <fullName evidence="1">DUF1905 domain-containing protein</fullName>
    </submittedName>
</protein>
<keyword evidence="2" id="KW-1185">Reference proteome</keyword>
<dbReference type="Proteomes" id="UP000515344">
    <property type="component" value="Chromosome"/>
</dbReference>
<gene>
    <name evidence="1" type="ORF">H4075_09175</name>
</gene>